<proteinExistence type="predicted"/>
<evidence type="ECO:0000313" key="1">
    <source>
        <dbReference type="EMBL" id="GMN39524.1"/>
    </source>
</evidence>
<name>A0AA87ZLY7_FICCA</name>
<sequence length="162" mass="18197">MRTEGLLLRYHRHISAAVIPSSPLLHCNSHPISKLHTLKPPTSRTTTPPLTTCRKRLWTTISASALSQPQPLDLTEDNIRLVLADARAELSQLFDDSVGITGQVELAELDGPFVKISLKGRFWHKRSTVLARLGNYLKQRIPEILEVDIEDEKQLDDSPANF</sequence>
<dbReference type="EMBL" id="BTGU01000009">
    <property type="protein sequence ID" value="GMN39524.1"/>
    <property type="molecule type" value="Genomic_DNA"/>
</dbReference>
<gene>
    <name evidence="1" type="ORF">TIFTF001_008758</name>
</gene>
<dbReference type="PANTHER" id="PTHR36018:SF1">
    <property type="entry name" value="OS09G0481800 PROTEIN"/>
    <property type="match status" value="1"/>
</dbReference>
<dbReference type="InterPro" id="IPR034904">
    <property type="entry name" value="FSCA_dom_sf"/>
</dbReference>
<dbReference type="Proteomes" id="UP001187192">
    <property type="component" value="Unassembled WGS sequence"/>
</dbReference>
<protein>
    <submittedName>
        <fullName evidence="1">Uncharacterized protein</fullName>
    </submittedName>
</protein>
<dbReference type="Gene3D" id="3.30.300.130">
    <property type="entry name" value="Fe-S cluster assembly (FSCA)"/>
    <property type="match status" value="1"/>
</dbReference>
<dbReference type="Gramene" id="FCD_00007413-RA">
    <property type="protein sequence ID" value="FCD_00007413-RA:cds"/>
    <property type="gene ID" value="FCD_00007413"/>
</dbReference>
<comment type="caution">
    <text evidence="1">The sequence shown here is derived from an EMBL/GenBank/DDBJ whole genome shotgun (WGS) entry which is preliminary data.</text>
</comment>
<keyword evidence="2" id="KW-1185">Reference proteome</keyword>
<accession>A0AA87ZLY7</accession>
<evidence type="ECO:0000313" key="2">
    <source>
        <dbReference type="Proteomes" id="UP001187192"/>
    </source>
</evidence>
<dbReference type="SUPFAM" id="SSF117916">
    <property type="entry name" value="Fe-S cluster assembly (FSCA) domain-like"/>
    <property type="match status" value="1"/>
</dbReference>
<dbReference type="AlphaFoldDB" id="A0AA87ZLY7"/>
<organism evidence="1 2">
    <name type="scientific">Ficus carica</name>
    <name type="common">Common fig</name>
    <dbReference type="NCBI Taxonomy" id="3494"/>
    <lineage>
        <taxon>Eukaryota</taxon>
        <taxon>Viridiplantae</taxon>
        <taxon>Streptophyta</taxon>
        <taxon>Embryophyta</taxon>
        <taxon>Tracheophyta</taxon>
        <taxon>Spermatophyta</taxon>
        <taxon>Magnoliopsida</taxon>
        <taxon>eudicotyledons</taxon>
        <taxon>Gunneridae</taxon>
        <taxon>Pentapetalae</taxon>
        <taxon>rosids</taxon>
        <taxon>fabids</taxon>
        <taxon>Rosales</taxon>
        <taxon>Moraceae</taxon>
        <taxon>Ficeae</taxon>
        <taxon>Ficus</taxon>
    </lineage>
</organism>
<dbReference type="PANTHER" id="PTHR36018">
    <property type="entry name" value="OS09G0481800 PROTEIN"/>
    <property type="match status" value="1"/>
</dbReference>
<reference evidence="1" key="1">
    <citation type="submission" date="2023-07" db="EMBL/GenBank/DDBJ databases">
        <title>draft genome sequence of fig (Ficus carica).</title>
        <authorList>
            <person name="Takahashi T."/>
            <person name="Nishimura K."/>
        </authorList>
    </citation>
    <scope>NUCLEOTIDE SEQUENCE</scope>
</reference>